<dbReference type="OrthoDB" id="10339191at2759"/>
<dbReference type="AlphaFoldDB" id="A0A086JA02"/>
<protein>
    <submittedName>
        <fullName evidence="2">Uncharacterized protein</fullName>
    </submittedName>
</protein>
<dbReference type="Proteomes" id="UP000028828">
    <property type="component" value="Unassembled WGS sequence"/>
</dbReference>
<accession>A0A086JA02</accession>
<proteinExistence type="predicted"/>
<comment type="caution">
    <text evidence="2">The sequence shown here is derived from an EMBL/GenBank/DDBJ whole genome shotgun (WGS) entry which is preliminary data.</text>
</comment>
<name>A0A086JA02_TOXGO</name>
<sequence length="176" mass="19560">MLQGTSRLCIPPHAQFALSLAVRQPVKSYSRRVAAPLLSDGSMLRCKSTGARKHQRRRHSGRPSPYFKLVGRLFLPTRLAPSSCSGAQATADDASPPPPPSSPTTGFNSLKHASSETITNDMSLCAVCASLFWGTEHLHFTDNSPKTASRSRDRWKQLLISFFLLMKKRTRHRCRL</sequence>
<evidence type="ECO:0000313" key="3">
    <source>
        <dbReference type="Proteomes" id="UP000028828"/>
    </source>
</evidence>
<gene>
    <name evidence="2" type="ORF">TGP89_242310</name>
</gene>
<evidence type="ECO:0000313" key="2">
    <source>
        <dbReference type="EMBL" id="KFG28970.1"/>
    </source>
</evidence>
<dbReference type="EMBL" id="AEYI02002257">
    <property type="protein sequence ID" value="KFG28970.1"/>
    <property type="molecule type" value="Genomic_DNA"/>
</dbReference>
<organism evidence="2 3">
    <name type="scientific">Toxoplasma gondii p89</name>
    <dbReference type="NCBI Taxonomy" id="943119"/>
    <lineage>
        <taxon>Eukaryota</taxon>
        <taxon>Sar</taxon>
        <taxon>Alveolata</taxon>
        <taxon>Apicomplexa</taxon>
        <taxon>Conoidasida</taxon>
        <taxon>Coccidia</taxon>
        <taxon>Eucoccidiorida</taxon>
        <taxon>Eimeriorina</taxon>
        <taxon>Sarcocystidae</taxon>
        <taxon>Toxoplasma</taxon>
    </lineage>
</organism>
<evidence type="ECO:0000256" key="1">
    <source>
        <dbReference type="SAM" id="MobiDB-lite"/>
    </source>
</evidence>
<feature type="region of interest" description="Disordered" evidence="1">
    <location>
        <begin position="84"/>
        <end position="110"/>
    </location>
</feature>
<reference evidence="2 3" key="1">
    <citation type="submission" date="2014-03" db="EMBL/GenBank/DDBJ databases">
        <authorList>
            <person name="Sibley D."/>
            <person name="Venepally P."/>
            <person name="Karamycheva S."/>
            <person name="Hadjithomas M."/>
            <person name="Khan A."/>
            <person name="Brunk B."/>
            <person name="Roos D."/>
            <person name="Caler E."/>
            <person name="Lorenzi H."/>
        </authorList>
    </citation>
    <scope>NUCLEOTIDE SEQUENCE [LARGE SCALE GENOMIC DNA]</scope>
    <source>
        <strain evidence="3">p89</strain>
    </source>
</reference>
<dbReference type="VEuPathDB" id="ToxoDB:TGP89_242310"/>